<name>A0A179B3F2_9ACTO</name>
<organism evidence="2 3">
    <name type="scientific">Peptidiphaga gingivicola</name>
    <dbReference type="NCBI Taxonomy" id="2741497"/>
    <lineage>
        <taxon>Bacteria</taxon>
        <taxon>Bacillati</taxon>
        <taxon>Actinomycetota</taxon>
        <taxon>Actinomycetes</taxon>
        <taxon>Actinomycetales</taxon>
        <taxon>Actinomycetaceae</taxon>
        <taxon>Peptidiphaga</taxon>
    </lineage>
</organism>
<dbReference type="AlphaFoldDB" id="A0A179B3F2"/>
<dbReference type="EMBL" id="LVZK01000001">
    <property type="protein sequence ID" value="OAP86227.1"/>
    <property type="molecule type" value="Genomic_DNA"/>
</dbReference>
<gene>
    <name evidence="2" type="ORF">A4H34_03390</name>
</gene>
<evidence type="ECO:0000313" key="3">
    <source>
        <dbReference type="Proteomes" id="UP000078368"/>
    </source>
</evidence>
<feature type="region of interest" description="Disordered" evidence="1">
    <location>
        <begin position="39"/>
        <end position="65"/>
    </location>
</feature>
<comment type="caution">
    <text evidence="2">The sequence shown here is derived from an EMBL/GenBank/DDBJ whole genome shotgun (WGS) entry which is preliminary data.</text>
</comment>
<keyword evidence="3" id="KW-1185">Reference proteome</keyword>
<protein>
    <submittedName>
        <fullName evidence="2">Uncharacterized protein</fullName>
    </submittedName>
</protein>
<dbReference type="Proteomes" id="UP000078368">
    <property type="component" value="Unassembled WGS sequence"/>
</dbReference>
<reference evidence="2 3" key="1">
    <citation type="submission" date="2016-04" db="EMBL/GenBank/DDBJ databases">
        <title>Peptidophaga gingivicola gen. nov., sp. nov., isolated from human subgingival plaque.</title>
        <authorList>
            <person name="Beall C.J."/>
            <person name="Mokrzan E.M."/>
            <person name="Griffen A.L."/>
            <person name="Leys E.J."/>
        </authorList>
    </citation>
    <scope>NUCLEOTIDE SEQUENCE [LARGE SCALE GENOMIC DNA]</scope>
    <source>
        <strain evidence="2 3">BA112</strain>
    </source>
</reference>
<sequence length="65" mass="7054">MRRPISAAHVEGDIQSTVLSSVVTENSRTKMAKLQIMNRKGSQAKDAGFPVSGRRRTTRPTALSA</sequence>
<proteinExistence type="predicted"/>
<evidence type="ECO:0000256" key="1">
    <source>
        <dbReference type="SAM" id="MobiDB-lite"/>
    </source>
</evidence>
<accession>A0A179B3F2</accession>
<evidence type="ECO:0000313" key="2">
    <source>
        <dbReference type="EMBL" id="OAP86227.1"/>
    </source>
</evidence>